<dbReference type="PANTHER" id="PTHR44379">
    <property type="entry name" value="OXIDOREDUCTASE WITH IRON-SULFUR SUBUNIT"/>
    <property type="match status" value="1"/>
</dbReference>
<dbReference type="SUPFAM" id="SSF47741">
    <property type="entry name" value="CO dehydrogenase ISP C-domain like"/>
    <property type="match status" value="1"/>
</dbReference>
<dbReference type="EMBL" id="BORU01000001">
    <property type="protein sequence ID" value="GIO52940.1"/>
    <property type="molecule type" value="Genomic_DNA"/>
</dbReference>
<dbReference type="InterPro" id="IPR036010">
    <property type="entry name" value="2Fe-2S_ferredoxin-like_sf"/>
</dbReference>
<keyword evidence="5" id="KW-0411">Iron-sulfur</keyword>
<dbReference type="InterPro" id="IPR012675">
    <property type="entry name" value="Beta-grasp_dom_sf"/>
</dbReference>
<protein>
    <submittedName>
        <fullName evidence="7">(2Fe-2S)-binding protein</fullName>
    </submittedName>
</protein>
<dbReference type="Pfam" id="PF00111">
    <property type="entry name" value="Fer2"/>
    <property type="match status" value="1"/>
</dbReference>
<dbReference type="SUPFAM" id="SSF54292">
    <property type="entry name" value="2Fe-2S ferredoxin-like"/>
    <property type="match status" value="1"/>
</dbReference>
<dbReference type="Proteomes" id="UP000676601">
    <property type="component" value="Unassembled WGS sequence"/>
</dbReference>
<evidence type="ECO:0000259" key="6">
    <source>
        <dbReference type="PROSITE" id="PS51085"/>
    </source>
</evidence>
<accession>A0ABQ4L9H2</accession>
<dbReference type="Gene3D" id="3.10.20.30">
    <property type="match status" value="1"/>
</dbReference>
<dbReference type="Gene3D" id="1.10.150.120">
    <property type="entry name" value="[2Fe-2S]-binding domain"/>
    <property type="match status" value="1"/>
</dbReference>
<gene>
    <name evidence="7" type="primary">xdhC1</name>
    <name evidence="7" type="ORF">J21TS7_12580</name>
</gene>
<feature type="domain" description="2Fe-2S ferredoxin-type" evidence="6">
    <location>
        <begin position="15"/>
        <end position="91"/>
    </location>
</feature>
<keyword evidence="1" id="KW-0001">2Fe-2S</keyword>
<evidence type="ECO:0000256" key="5">
    <source>
        <dbReference type="ARBA" id="ARBA00023014"/>
    </source>
</evidence>
<organism evidence="7 8">
    <name type="scientific">Paenibacillus cineris</name>
    <dbReference type="NCBI Taxonomy" id="237530"/>
    <lineage>
        <taxon>Bacteria</taxon>
        <taxon>Bacillati</taxon>
        <taxon>Bacillota</taxon>
        <taxon>Bacilli</taxon>
        <taxon>Bacillales</taxon>
        <taxon>Paenibacillaceae</taxon>
        <taxon>Paenibacillus</taxon>
    </lineage>
</organism>
<evidence type="ECO:0000256" key="4">
    <source>
        <dbReference type="ARBA" id="ARBA00023004"/>
    </source>
</evidence>
<keyword evidence="2" id="KW-0479">Metal-binding</keyword>
<dbReference type="PROSITE" id="PS51085">
    <property type="entry name" value="2FE2S_FER_2"/>
    <property type="match status" value="1"/>
</dbReference>
<dbReference type="Pfam" id="PF01799">
    <property type="entry name" value="Fer2_2"/>
    <property type="match status" value="1"/>
</dbReference>
<dbReference type="InterPro" id="IPR002888">
    <property type="entry name" value="2Fe-2S-bd"/>
</dbReference>
<keyword evidence="3" id="KW-0560">Oxidoreductase</keyword>
<name>A0ABQ4L9H2_9BACL</name>
<dbReference type="InterPro" id="IPR036884">
    <property type="entry name" value="2Fe-2S-bd_dom_sf"/>
</dbReference>
<dbReference type="InterPro" id="IPR006058">
    <property type="entry name" value="2Fe2S_fd_BS"/>
</dbReference>
<evidence type="ECO:0000313" key="7">
    <source>
        <dbReference type="EMBL" id="GIO52940.1"/>
    </source>
</evidence>
<dbReference type="PANTHER" id="PTHR44379:SF7">
    <property type="entry name" value="XANTHINE DEHYDROGENASE SUBUNIT E-RELATED"/>
    <property type="match status" value="1"/>
</dbReference>
<evidence type="ECO:0000256" key="2">
    <source>
        <dbReference type="ARBA" id="ARBA00022723"/>
    </source>
</evidence>
<dbReference type="PROSITE" id="PS00197">
    <property type="entry name" value="2FE2S_FER_1"/>
    <property type="match status" value="1"/>
</dbReference>
<evidence type="ECO:0000256" key="3">
    <source>
        <dbReference type="ARBA" id="ARBA00023002"/>
    </source>
</evidence>
<comment type="caution">
    <text evidence="7">The sequence shown here is derived from an EMBL/GenBank/DDBJ whole genome shotgun (WGS) entry which is preliminary data.</text>
</comment>
<reference evidence="7 8" key="1">
    <citation type="submission" date="2021-03" db="EMBL/GenBank/DDBJ databases">
        <title>Antimicrobial resistance genes in bacteria isolated from Japanese honey, and their potential for conferring macrolide and lincosamide resistance in the American foulbrood pathogen Paenibacillus larvae.</title>
        <authorList>
            <person name="Okamoto M."/>
            <person name="Kumagai M."/>
            <person name="Kanamori H."/>
            <person name="Takamatsu D."/>
        </authorList>
    </citation>
    <scope>NUCLEOTIDE SEQUENCE [LARGE SCALE GENOMIC DNA]</scope>
    <source>
        <strain evidence="7 8">J21TS7</strain>
    </source>
</reference>
<evidence type="ECO:0000313" key="8">
    <source>
        <dbReference type="Proteomes" id="UP000676601"/>
    </source>
</evidence>
<proteinExistence type="predicted"/>
<sequence length="172" mass="18564">MNVLESASSNSNAIYPLEMEVNGERRWLWVRAAETLLHTLRDHLGLTGCKPGCENGDCGACTVILNGLPMKSCLMLAVEADGQRITTIEGLKHSPVQEQFVLKQAFQCGYCTSGFIMNGHGLLSAHPDADPETIRLWLESNICRCTSYEEIHGAIMAALAVNKEGGPATGSS</sequence>
<keyword evidence="8" id="KW-1185">Reference proteome</keyword>
<dbReference type="InterPro" id="IPR001041">
    <property type="entry name" value="2Fe-2S_ferredoxin-type"/>
</dbReference>
<dbReference type="InterPro" id="IPR051452">
    <property type="entry name" value="Diverse_Oxidoreductases"/>
</dbReference>
<keyword evidence="4" id="KW-0408">Iron</keyword>
<evidence type="ECO:0000256" key="1">
    <source>
        <dbReference type="ARBA" id="ARBA00022714"/>
    </source>
</evidence>